<protein>
    <submittedName>
        <fullName evidence="4">DNase I-like protein</fullName>
    </submittedName>
</protein>
<dbReference type="EMBL" id="MU032345">
    <property type="protein sequence ID" value="KAF3768567.1"/>
    <property type="molecule type" value="Genomic_DNA"/>
</dbReference>
<keyword evidence="2" id="KW-1133">Transmembrane helix</keyword>
<dbReference type="PANTHER" id="PTHR11200:SF286">
    <property type="entry name" value="5-PHOSPHATASE, PUTATIVE (AFU_ORTHOLOGUE AFUA_5G07600)-RELATED"/>
    <property type="match status" value="1"/>
</dbReference>
<evidence type="ECO:0000259" key="3">
    <source>
        <dbReference type="SMART" id="SM00128"/>
    </source>
</evidence>
<evidence type="ECO:0000313" key="5">
    <source>
        <dbReference type="Proteomes" id="UP000803844"/>
    </source>
</evidence>
<feature type="compositionally biased region" description="Low complexity" evidence="1">
    <location>
        <begin position="36"/>
        <end position="48"/>
    </location>
</feature>
<reference evidence="4" key="1">
    <citation type="journal article" date="2020" name="Phytopathology">
        <title>Genome sequence of the chestnut blight fungus Cryphonectria parasitica EP155: A fundamental resource for an archetypical invasive plant pathogen.</title>
        <authorList>
            <person name="Crouch J.A."/>
            <person name="Dawe A."/>
            <person name="Aerts A."/>
            <person name="Barry K."/>
            <person name="Churchill A.C.L."/>
            <person name="Grimwood J."/>
            <person name="Hillman B."/>
            <person name="Milgroom M.G."/>
            <person name="Pangilinan J."/>
            <person name="Smith M."/>
            <person name="Salamov A."/>
            <person name="Schmutz J."/>
            <person name="Yadav J."/>
            <person name="Grigoriev I.V."/>
            <person name="Nuss D."/>
        </authorList>
    </citation>
    <scope>NUCLEOTIDE SEQUENCE</scope>
    <source>
        <strain evidence="4">EP155</strain>
    </source>
</reference>
<dbReference type="InterPro" id="IPR046985">
    <property type="entry name" value="IP5"/>
</dbReference>
<dbReference type="GO" id="GO:0046856">
    <property type="term" value="P:phosphatidylinositol dephosphorylation"/>
    <property type="evidence" value="ECO:0007669"/>
    <property type="project" value="InterPro"/>
</dbReference>
<feature type="compositionally biased region" description="Acidic residues" evidence="1">
    <location>
        <begin position="63"/>
        <end position="72"/>
    </location>
</feature>
<dbReference type="InterPro" id="IPR036691">
    <property type="entry name" value="Endo/exonu/phosph_ase_sf"/>
</dbReference>
<dbReference type="InterPro" id="IPR000300">
    <property type="entry name" value="IPPc"/>
</dbReference>
<organism evidence="4 5">
    <name type="scientific">Cryphonectria parasitica (strain ATCC 38755 / EP155)</name>
    <dbReference type="NCBI Taxonomy" id="660469"/>
    <lineage>
        <taxon>Eukaryota</taxon>
        <taxon>Fungi</taxon>
        <taxon>Dikarya</taxon>
        <taxon>Ascomycota</taxon>
        <taxon>Pezizomycotina</taxon>
        <taxon>Sordariomycetes</taxon>
        <taxon>Sordariomycetidae</taxon>
        <taxon>Diaporthales</taxon>
        <taxon>Cryphonectriaceae</taxon>
        <taxon>Cryphonectria-Endothia species complex</taxon>
        <taxon>Cryphonectria</taxon>
    </lineage>
</organism>
<dbReference type="PANTHER" id="PTHR11200">
    <property type="entry name" value="INOSITOL 5-PHOSPHATASE"/>
    <property type="match status" value="1"/>
</dbReference>
<evidence type="ECO:0000256" key="2">
    <source>
        <dbReference type="SAM" id="Phobius"/>
    </source>
</evidence>
<keyword evidence="2" id="KW-0472">Membrane</keyword>
<dbReference type="Proteomes" id="UP000803844">
    <property type="component" value="Unassembled WGS sequence"/>
</dbReference>
<evidence type="ECO:0000313" key="4">
    <source>
        <dbReference type="EMBL" id="KAF3768567.1"/>
    </source>
</evidence>
<keyword evidence="5" id="KW-1185">Reference proteome</keyword>
<feature type="region of interest" description="Disordered" evidence="1">
    <location>
        <begin position="1"/>
        <end position="72"/>
    </location>
</feature>
<sequence length="620" mass="67592">MASAVGPQESTALAADSALEGPGLPVNKVPFLGLKPQSQPLAQPQPQQDKLTLPAAQYPEGSAVEDGEDDGVDDLDDNEDVVFLSKITGIPSFTSSSSPPPAAAMDVLVLTFNCGKVVIDVAPFATHLRTALQQKGQAGRNPFDNGQEDSPTLPDLVVFSLQEIAPLTSGYLGGHFLAPYLNAFKDALNLAALDLLGQPLESQRPSSSSSSPSPPDPPYKLVEARNVGMTAIMMFARQPEAIARVEVAECAFGIANMGNKGAIALRVLFTGNDEDHTADVTFVATHLAAMEYNLRRRNANWASICSSCLFEDPKKTLPDEFHFDEPDGGEDIPPETEEERHALLTRRQNEASMPSEYAAHLQDISIFKPGTHLFVAGDLNYRISTTTPPALATFPTMDTYMDFLERDQLTQEKAAGRTLHGLSEAPIDFPPTYKIKHLSPNKVAEAVNKEELIAARAAGREDEVIPWKWASHRWPGWCDRVLFLDIPDWVKERYTPSTGASSSEPAPEIKIHAYSSLPTVMTSDHQAVFLRASVPLLVPGELVPQQPLTIELSPRDVNDPRLTLPVPIDTGAFARRAAARKREIYTGMTALFFSTKEGLIVTVAVVGLALWSWWLYQGFF</sequence>
<dbReference type="OrthoDB" id="62798at2759"/>
<feature type="transmembrane region" description="Helical" evidence="2">
    <location>
        <begin position="598"/>
        <end position="616"/>
    </location>
</feature>
<gene>
    <name evidence="4" type="ORF">M406DRAFT_249947</name>
</gene>
<keyword evidence="2" id="KW-0812">Transmembrane</keyword>
<accession>A0A9P4Y916</accession>
<proteinExistence type="predicted"/>
<name>A0A9P4Y916_CRYP1</name>
<dbReference type="Gene3D" id="3.60.10.10">
    <property type="entry name" value="Endonuclease/exonuclease/phosphatase"/>
    <property type="match status" value="1"/>
</dbReference>
<dbReference type="SUPFAM" id="SSF56219">
    <property type="entry name" value="DNase I-like"/>
    <property type="match status" value="1"/>
</dbReference>
<evidence type="ECO:0000256" key="1">
    <source>
        <dbReference type="SAM" id="MobiDB-lite"/>
    </source>
</evidence>
<comment type="caution">
    <text evidence="4">The sequence shown here is derived from an EMBL/GenBank/DDBJ whole genome shotgun (WGS) entry which is preliminary data.</text>
</comment>
<feature type="domain" description="Inositol polyphosphate-related phosphatase" evidence="3">
    <location>
        <begin position="103"/>
        <end position="540"/>
    </location>
</feature>
<dbReference type="GO" id="GO:0004439">
    <property type="term" value="F:phosphatidylinositol-4,5-bisphosphate 5-phosphatase activity"/>
    <property type="evidence" value="ECO:0007669"/>
    <property type="project" value="TreeGrafter"/>
</dbReference>
<dbReference type="SMART" id="SM00128">
    <property type="entry name" value="IPPc"/>
    <property type="match status" value="1"/>
</dbReference>
<feature type="region of interest" description="Disordered" evidence="1">
    <location>
        <begin position="201"/>
        <end position="220"/>
    </location>
</feature>
<dbReference type="RefSeq" id="XP_040779528.1">
    <property type="nucleotide sequence ID" value="XM_040916654.1"/>
</dbReference>
<dbReference type="GeneID" id="63833783"/>
<dbReference type="AlphaFoldDB" id="A0A9P4Y916"/>
<dbReference type="Pfam" id="PF22669">
    <property type="entry name" value="Exo_endo_phos2"/>
    <property type="match status" value="1"/>
</dbReference>